<dbReference type="AlphaFoldDB" id="A0A9P0ZIK5"/>
<feature type="non-terminal residue" evidence="1">
    <location>
        <position position="70"/>
    </location>
</feature>
<keyword evidence="2" id="KW-1185">Reference proteome</keyword>
<protein>
    <submittedName>
        <fullName evidence="1">Uncharacterized protein</fullName>
    </submittedName>
</protein>
<accession>A0A9P0ZIK5</accession>
<dbReference type="Proteomes" id="UP001152484">
    <property type="component" value="Unassembled WGS sequence"/>
</dbReference>
<proteinExistence type="predicted"/>
<comment type="caution">
    <text evidence="1">The sequence shown here is derived from an EMBL/GenBank/DDBJ whole genome shotgun (WGS) entry which is preliminary data.</text>
</comment>
<evidence type="ECO:0000313" key="1">
    <source>
        <dbReference type="EMBL" id="CAH9100247.1"/>
    </source>
</evidence>
<reference evidence="1" key="1">
    <citation type="submission" date="2022-07" db="EMBL/GenBank/DDBJ databases">
        <authorList>
            <person name="Macas J."/>
            <person name="Novak P."/>
            <person name="Neumann P."/>
        </authorList>
    </citation>
    <scope>NUCLEOTIDE SEQUENCE</scope>
</reference>
<name>A0A9P0ZIK5_CUSEU</name>
<dbReference type="EMBL" id="CAMAPE010000038">
    <property type="protein sequence ID" value="CAH9100247.1"/>
    <property type="molecule type" value="Genomic_DNA"/>
</dbReference>
<organism evidence="1 2">
    <name type="scientific">Cuscuta europaea</name>
    <name type="common">European dodder</name>
    <dbReference type="NCBI Taxonomy" id="41803"/>
    <lineage>
        <taxon>Eukaryota</taxon>
        <taxon>Viridiplantae</taxon>
        <taxon>Streptophyta</taxon>
        <taxon>Embryophyta</taxon>
        <taxon>Tracheophyta</taxon>
        <taxon>Spermatophyta</taxon>
        <taxon>Magnoliopsida</taxon>
        <taxon>eudicotyledons</taxon>
        <taxon>Gunneridae</taxon>
        <taxon>Pentapetalae</taxon>
        <taxon>asterids</taxon>
        <taxon>lamiids</taxon>
        <taxon>Solanales</taxon>
        <taxon>Convolvulaceae</taxon>
        <taxon>Cuscuteae</taxon>
        <taxon>Cuscuta</taxon>
        <taxon>Cuscuta subgen. Cuscuta</taxon>
    </lineage>
</organism>
<sequence length="70" mass="7539">MKMDLVSKACTLDGNGMGVNDGIESDDFVERAPKKVINRRAKSGTKGVKNKVAAKRAKGNIKKTCSIDEN</sequence>
<gene>
    <name evidence="1" type="ORF">CEURO_LOCUS14849</name>
</gene>
<evidence type="ECO:0000313" key="2">
    <source>
        <dbReference type="Proteomes" id="UP001152484"/>
    </source>
</evidence>